<dbReference type="InterPro" id="IPR029068">
    <property type="entry name" value="Glyas_Bleomycin-R_OHBP_Dase"/>
</dbReference>
<dbReference type="SUPFAM" id="SSF54593">
    <property type="entry name" value="Glyoxalase/Bleomycin resistance protein/Dihydroxybiphenyl dioxygenase"/>
    <property type="match status" value="1"/>
</dbReference>
<organism evidence="1 2">
    <name type="scientific">Paraburkholderia fungorum</name>
    <dbReference type="NCBI Taxonomy" id="134537"/>
    <lineage>
        <taxon>Bacteria</taxon>
        <taxon>Pseudomonadati</taxon>
        <taxon>Pseudomonadota</taxon>
        <taxon>Betaproteobacteria</taxon>
        <taxon>Burkholderiales</taxon>
        <taxon>Burkholderiaceae</taxon>
        <taxon>Paraburkholderia</taxon>
    </lineage>
</organism>
<protein>
    <submittedName>
        <fullName evidence="1">Catechol 2,3-dioxygenase-like lactoylglutathione lyase family enzyme</fullName>
    </submittedName>
</protein>
<name>A0AAW3V3D6_9BURK</name>
<comment type="caution">
    <text evidence="1">The sequence shown here is derived from an EMBL/GenBank/DDBJ whole genome shotgun (WGS) entry which is preliminary data.</text>
</comment>
<reference evidence="1 2" key="1">
    <citation type="submission" date="2020-08" db="EMBL/GenBank/DDBJ databases">
        <title>Genomic Encyclopedia of Type Strains, Phase IV (KMG-V): Genome sequencing to study the core and pangenomes of soil and plant-associated prokaryotes.</title>
        <authorList>
            <person name="Whitman W."/>
        </authorList>
    </citation>
    <scope>NUCLEOTIDE SEQUENCE [LARGE SCALE GENOMIC DNA]</scope>
    <source>
        <strain evidence="1 2">SEMIA 4013</strain>
    </source>
</reference>
<dbReference type="Gene3D" id="3.10.180.10">
    <property type="entry name" value="2,3-Dihydroxybiphenyl 1,2-Dioxygenase, domain 1"/>
    <property type="match status" value="1"/>
</dbReference>
<proteinExistence type="predicted"/>
<gene>
    <name evidence="1" type="ORF">GGD69_006303</name>
</gene>
<keyword evidence="1" id="KW-0456">Lyase</keyword>
<dbReference type="GO" id="GO:0016829">
    <property type="term" value="F:lyase activity"/>
    <property type="evidence" value="ECO:0007669"/>
    <property type="project" value="UniProtKB-KW"/>
</dbReference>
<dbReference type="AlphaFoldDB" id="A0AAW3V3D6"/>
<evidence type="ECO:0000313" key="2">
    <source>
        <dbReference type="Proteomes" id="UP000518681"/>
    </source>
</evidence>
<dbReference type="Proteomes" id="UP000518681">
    <property type="component" value="Unassembled WGS sequence"/>
</dbReference>
<sequence>MIAQLVAAALRRYDENPILILTVRTTTMKRFHIALAVANLDASVEDYTRRLEQPPTAVVPGRYAMWRTDLLNFSINEMPEKAGQLRHVGFEDDAVEGYSSSKDVNGLEWELFSVEEQDRRIVSTYGEALRNDKG</sequence>
<dbReference type="EMBL" id="JACIIK010000012">
    <property type="protein sequence ID" value="MBB6205408.1"/>
    <property type="molecule type" value="Genomic_DNA"/>
</dbReference>
<evidence type="ECO:0000313" key="1">
    <source>
        <dbReference type="EMBL" id="MBB6205408.1"/>
    </source>
</evidence>
<accession>A0AAW3V3D6</accession>